<evidence type="ECO:0000256" key="2">
    <source>
        <dbReference type="SAM" id="MobiDB-lite"/>
    </source>
</evidence>
<accession>A0ABV7UKL8</accession>
<sequence length="597" mass="65419">MNDPKTGAKNSARERKTRSRMLAHRMQRLREHGLKPPMEHDQEPSGENVALECGWGRLLFSHTFRTPEDLAAAMRAEKPGQRDIAVYIRDPHVAIATAPQELFLDPSHTYRLDLATYRAEHRRGRGFTIRRLSSMSEADAVNNIYLRRKMAPVRPEFFLSKARNARALIHLVAIDQDTRRVLGTVTGVDHARIEGVSEAGSSLWCLAVDPQAPRPGVGEALTRHLASLFHARGAPWMDLSVLHDNAQAIALYEKLGFVRVPFFSMKHKNPINEPLFIGQPAEEEQLNPYAAIIVQEARRRGLLVEVTDAEGGFFRITHGGRTIHCRESLSELTSAVAMSICDDKQVTRRFVKAAGVRVPDQIEADDIERVDAFVARHGKVVIKPARGEQGKGVAVGLDASDDIAGAIAAARAFSDRVLVEQYVEGEDLRLVVIDYQVVAAAIRSPASIIGDGQHTIVDLIERQSRRRAAATGGESQIPLDNETRRCVAAAGYAMRNVLPPGVELQVRKTANLHTGGAIHDVTGSVNPALAEAAVKAARAINIPVTGVDFIVPNPAGADYVFIEANERPGLANHEPQPTAQRFVDLLFPHSLPAASRP</sequence>
<name>A0ABV7UKL8_9HYPH</name>
<dbReference type="PANTHER" id="PTHR21621:SF0">
    <property type="entry name" value="BETA-CITRYLGLUTAMATE SYNTHASE B-RELATED"/>
    <property type="match status" value="1"/>
</dbReference>
<proteinExistence type="predicted"/>
<dbReference type="SUPFAM" id="SSF55729">
    <property type="entry name" value="Acyl-CoA N-acyltransferases (Nat)"/>
    <property type="match status" value="1"/>
</dbReference>
<dbReference type="InterPro" id="IPR000182">
    <property type="entry name" value="GNAT_dom"/>
</dbReference>
<dbReference type="Gene3D" id="3.40.630.30">
    <property type="match status" value="1"/>
</dbReference>
<evidence type="ECO:0000259" key="3">
    <source>
        <dbReference type="PROSITE" id="PS50975"/>
    </source>
</evidence>
<keyword evidence="1" id="KW-0547">Nucleotide-binding</keyword>
<dbReference type="InterPro" id="IPR017534">
    <property type="entry name" value="GNAT-acetyltransferase"/>
</dbReference>
<dbReference type="PROSITE" id="PS50975">
    <property type="entry name" value="ATP_GRASP"/>
    <property type="match status" value="1"/>
</dbReference>
<feature type="domain" description="N-acetyltransferase" evidence="4">
    <location>
        <begin position="130"/>
        <end position="282"/>
    </location>
</feature>
<dbReference type="NCBIfam" id="TIGR03103">
    <property type="entry name" value="trio_acet_GNAT"/>
    <property type="match status" value="1"/>
</dbReference>
<reference evidence="6" key="1">
    <citation type="journal article" date="2019" name="Int. J. Syst. Evol. Microbiol.">
        <title>The Global Catalogue of Microorganisms (GCM) 10K type strain sequencing project: providing services to taxonomists for standard genome sequencing and annotation.</title>
        <authorList>
            <consortium name="The Broad Institute Genomics Platform"/>
            <consortium name="The Broad Institute Genome Sequencing Center for Infectious Disease"/>
            <person name="Wu L."/>
            <person name="Ma J."/>
        </authorList>
    </citation>
    <scope>NUCLEOTIDE SEQUENCE [LARGE SCALE GENOMIC DNA]</scope>
    <source>
        <strain evidence="6">KCTC 42282</strain>
    </source>
</reference>
<dbReference type="PROSITE" id="PS51186">
    <property type="entry name" value="GNAT"/>
    <property type="match status" value="1"/>
</dbReference>
<keyword evidence="6" id="KW-1185">Reference proteome</keyword>
<comment type="caution">
    <text evidence="5">The sequence shown here is derived from an EMBL/GenBank/DDBJ whole genome shotgun (WGS) entry which is preliminary data.</text>
</comment>
<keyword evidence="1" id="KW-0067">ATP-binding</keyword>
<dbReference type="PANTHER" id="PTHR21621">
    <property type="entry name" value="RIBOSOMAL PROTEIN S6 MODIFICATION PROTEIN"/>
    <property type="match status" value="1"/>
</dbReference>
<gene>
    <name evidence="5" type="primary">ngg</name>
    <name evidence="5" type="ORF">ACFONL_18235</name>
</gene>
<dbReference type="InterPro" id="IPR016181">
    <property type="entry name" value="Acyl_CoA_acyltransferase"/>
</dbReference>
<organism evidence="5 6">
    <name type="scientific">Camelimonas fluminis</name>
    <dbReference type="NCBI Taxonomy" id="1576911"/>
    <lineage>
        <taxon>Bacteria</taxon>
        <taxon>Pseudomonadati</taxon>
        <taxon>Pseudomonadota</taxon>
        <taxon>Alphaproteobacteria</taxon>
        <taxon>Hyphomicrobiales</taxon>
        <taxon>Chelatococcaceae</taxon>
        <taxon>Camelimonas</taxon>
    </lineage>
</organism>
<dbReference type="InterPro" id="IPR011761">
    <property type="entry name" value="ATP-grasp"/>
</dbReference>
<evidence type="ECO:0000313" key="6">
    <source>
        <dbReference type="Proteomes" id="UP001595704"/>
    </source>
</evidence>
<evidence type="ECO:0000259" key="4">
    <source>
        <dbReference type="PROSITE" id="PS51186"/>
    </source>
</evidence>
<dbReference type="Gene3D" id="3.30.470.20">
    <property type="entry name" value="ATP-grasp fold, B domain"/>
    <property type="match status" value="2"/>
</dbReference>
<feature type="domain" description="ATP-grasp" evidence="3">
    <location>
        <begin position="348"/>
        <end position="591"/>
    </location>
</feature>
<dbReference type="InterPro" id="IPR003806">
    <property type="entry name" value="ATP-grasp_PylC-type"/>
</dbReference>
<dbReference type="Pfam" id="PF00583">
    <property type="entry name" value="Acetyltransf_1"/>
    <property type="match status" value="1"/>
</dbReference>
<dbReference type="Pfam" id="PF02655">
    <property type="entry name" value="ATP-grasp_3"/>
    <property type="match status" value="1"/>
</dbReference>
<dbReference type="SUPFAM" id="SSF56059">
    <property type="entry name" value="Glutathione synthetase ATP-binding domain-like"/>
    <property type="match status" value="1"/>
</dbReference>
<protein>
    <submittedName>
        <fullName evidence="5">N-acetylglutaminylglutamine synthetase</fullName>
    </submittedName>
</protein>
<dbReference type="RefSeq" id="WP_210319806.1">
    <property type="nucleotide sequence ID" value="NZ_BNCG01000003.1"/>
</dbReference>
<evidence type="ECO:0000256" key="1">
    <source>
        <dbReference type="PROSITE-ProRule" id="PRU00409"/>
    </source>
</evidence>
<dbReference type="Proteomes" id="UP001595704">
    <property type="component" value="Unassembled WGS sequence"/>
</dbReference>
<feature type="region of interest" description="Disordered" evidence="2">
    <location>
        <begin position="1"/>
        <end position="20"/>
    </location>
</feature>
<evidence type="ECO:0000313" key="5">
    <source>
        <dbReference type="EMBL" id="MFC3639285.1"/>
    </source>
</evidence>
<dbReference type="EMBL" id="JBHRYC010000086">
    <property type="protein sequence ID" value="MFC3639285.1"/>
    <property type="molecule type" value="Genomic_DNA"/>
</dbReference>